<feature type="transmembrane region" description="Helical" evidence="2">
    <location>
        <begin position="101"/>
        <end position="119"/>
    </location>
</feature>
<feature type="compositionally biased region" description="Basic and acidic residues" evidence="1">
    <location>
        <begin position="247"/>
        <end position="258"/>
    </location>
</feature>
<reference evidence="5" key="1">
    <citation type="submission" date="2017-02" db="EMBL/GenBank/DDBJ databases">
        <title>Comparative genomics and description of representatives of a novel lineage of planctomycetes thriving in anoxic sediments.</title>
        <authorList>
            <person name="Spring S."/>
            <person name="Bunk B."/>
            <person name="Sproer C."/>
        </authorList>
    </citation>
    <scope>NUCLEOTIDE SEQUENCE [LARGE SCALE GENOMIC DNA]</scope>
    <source>
        <strain evidence="5">ST-NAGAB-D1</strain>
    </source>
</reference>
<dbReference type="PROSITE" id="PS51202">
    <property type="entry name" value="RCK_C"/>
    <property type="match status" value="1"/>
</dbReference>
<keyword evidence="2" id="KW-0812">Transmembrane</keyword>
<proteinExistence type="predicted"/>
<protein>
    <submittedName>
        <fullName evidence="4">Potassium/proton antiporter</fullName>
    </submittedName>
</protein>
<dbReference type="PANTHER" id="PTHR43833">
    <property type="entry name" value="POTASSIUM CHANNEL PROTEIN 2-RELATED-RELATED"/>
    <property type="match status" value="1"/>
</dbReference>
<dbReference type="Proteomes" id="UP000189674">
    <property type="component" value="Chromosome"/>
</dbReference>
<dbReference type="STRING" id="1936003.STSP2_03334"/>
<evidence type="ECO:0000313" key="5">
    <source>
        <dbReference type="Proteomes" id="UP000189674"/>
    </source>
</evidence>
<dbReference type="AlphaFoldDB" id="A0A1U9NR78"/>
<dbReference type="InterPro" id="IPR036721">
    <property type="entry name" value="RCK_C_sf"/>
</dbReference>
<sequence length="280" mass="31084">MFGVIGVIAFLTALGLSLVITRVATVALTMTGLSQQAARFQARSAFTGTGFTTSEAEQVVNHPVRRQIIMLLMVVRSAGFVTIIISLILSFSGPEAEGRRLLLLFWILGGVAVLWLLAVSKLMDKYLEIAIQKLLTKWTDLDTRDYASLLRLSGDYSVNELKMKSDDWLVGKQLKDCRLRNEGVTILGILRADGTYVGVPYPDTEIYEGDTLILYGRSDNLRELDTRPSSPSGDAAHEEAVNTQNRKKQEQDQQEAKSKKAVQAQKELDEQKDDQSANMQ</sequence>
<dbReference type="OrthoDB" id="369355at2"/>
<dbReference type="KEGG" id="alus:STSP2_03334"/>
<keyword evidence="2" id="KW-0472">Membrane</keyword>
<feature type="region of interest" description="Disordered" evidence="1">
    <location>
        <begin position="222"/>
        <end position="280"/>
    </location>
</feature>
<dbReference type="GO" id="GO:0008324">
    <property type="term" value="F:monoatomic cation transmembrane transporter activity"/>
    <property type="evidence" value="ECO:0007669"/>
    <property type="project" value="InterPro"/>
</dbReference>
<keyword evidence="2" id="KW-1133">Transmembrane helix</keyword>
<evidence type="ECO:0000313" key="4">
    <source>
        <dbReference type="EMBL" id="AQT70130.1"/>
    </source>
</evidence>
<dbReference type="InterPro" id="IPR006037">
    <property type="entry name" value="RCK_C"/>
</dbReference>
<name>A0A1U9NR78_9BACT</name>
<dbReference type="Gene3D" id="3.30.70.1450">
    <property type="entry name" value="Regulator of K+ conductance, C-terminal domain"/>
    <property type="match status" value="1"/>
</dbReference>
<dbReference type="RefSeq" id="WP_146663741.1">
    <property type="nucleotide sequence ID" value="NZ_CP019791.1"/>
</dbReference>
<organism evidence="4 5">
    <name type="scientific">Anaerohalosphaera lusitana</name>
    <dbReference type="NCBI Taxonomy" id="1936003"/>
    <lineage>
        <taxon>Bacteria</taxon>
        <taxon>Pseudomonadati</taxon>
        <taxon>Planctomycetota</taxon>
        <taxon>Phycisphaerae</taxon>
        <taxon>Sedimentisphaerales</taxon>
        <taxon>Anaerohalosphaeraceae</taxon>
        <taxon>Anaerohalosphaera</taxon>
    </lineage>
</organism>
<feature type="transmembrane region" description="Helical" evidence="2">
    <location>
        <begin position="6"/>
        <end position="33"/>
    </location>
</feature>
<dbReference type="InterPro" id="IPR050721">
    <property type="entry name" value="Trk_Ktr_HKT_K-transport"/>
</dbReference>
<feature type="domain" description="RCK C-terminal" evidence="3">
    <location>
        <begin position="144"/>
        <end position="230"/>
    </location>
</feature>
<evidence type="ECO:0000256" key="2">
    <source>
        <dbReference type="SAM" id="Phobius"/>
    </source>
</evidence>
<evidence type="ECO:0000256" key="1">
    <source>
        <dbReference type="SAM" id="MobiDB-lite"/>
    </source>
</evidence>
<feature type="compositionally biased region" description="Basic and acidic residues" evidence="1">
    <location>
        <begin position="266"/>
        <end position="280"/>
    </location>
</feature>
<dbReference type="Pfam" id="PF02080">
    <property type="entry name" value="TrkA_C"/>
    <property type="match status" value="1"/>
</dbReference>
<gene>
    <name evidence="4" type="ORF">STSP2_03334</name>
</gene>
<dbReference type="PANTHER" id="PTHR43833:SF9">
    <property type="entry name" value="POTASSIUM CHANNEL PROTEIN YUGO-RELATED"/>
    <property type="match status" value="1"/>
</dbReference>
<dbReference type="SUPFAM" id="SSF116726">
    <property type="entry name" value="TrkA C-terminal domain-like"/>
    <property type="match status" value="1"/>
</dbReference>
<dbReference type="GO" id="GO:0006813">
    <property type="term" value="P:potassium ion transport"/>
    <property type="evidence" value="ECO:0007669"/>
    <property type="project" value="InterPro"/>
</dbReference>
<keyword evidence="5" id="KW-1185">Reference proteome</keyword>
<evidence type="ECO:0000259" key="3">
    <source>
        <dbReference type="PROSITE" id="PS51202"/>
    </source>
</evidence>
<accession>A0A1U9NR78</accession>
<dbReference type="EMBL" id="CP019791">
    <property type="protein sequence ID" value="AQT70130.1"/>
    <property type="molecule type" value="Genomic_DNA"/>
</dbReference>
<feature type="transmembrane region" description="Helical" evidence="2">
    <location>
        <begin position="68"/>
        <end position="89"/>
    </location>
</feature>